<dbReference type="EMBL" id="JAIVGD010000015">
    <property type="protein sequence ID" value="KAH0757408.1"/>
    <property type="molecule type" value="Genomic_DNA"/>
</dbReference>
<feature type="domain" description="Disease resistance N-terminal" evidence="4">
    <location>
        <begin position="12"/>
        <end position="93"/>
    </location>
</feature>
<evidence type="ECO:0000256" key="2">
    <source>
        <dbReference type="ARBA" id="ARBA00022741"/>
    </source>
</evidence>
<evidence type="ECO:0000313" key="5">
    <source>
        <dbReference type="EMBL" id="KAH0757408.1"/>
    </source>
</evidence>
<dbReference type="Pfam" id="PF18052">
    <property type="entry name" value="Rx_N"/>
    <property type="match status" value="1"/>
</dbReference>
<evidence type="ECO:0000256" key="1">
    <source>
        <dbReference type="ARBA" id="ARBA00022737"/>
    </source>
</evidence>
<organism evidence="5 6">
    <name type="scientific">Solanum tuberosum</name>
    <name type="common">Potato</name>
    <dbReference type="NCBI Taxonomy" id="4113"/>
    <lineage>
        <taxon>Eukaryota</taxon>
        <taxon>Viridiplantae</taxon>
        <taxon>Streptophyta</taxon>
        <taxon>Embryophyta</taxon>
        <taxon>Tracheophyta</taxon>
        <taxon>Spermatophyta</taxon>
        <taxon>Magnoliopsida</taxon>
        <taxon>eudicotyledons</taxon>
        <taxon>Gunneridae</taxon>
        <taxon>Pentapetalae</taxon>
        <taxon>asterids</taxon>
        <taxon>lamiids</taxon>
        <taxon>Solanales</taxon>
        <taxon>Solanaceae</taxon>
        <taxon>Solanoideae</taxon>
        <taxon>Solaneae</taxon>
        <taxon>Solanum</taxon>
    </lineage>
</organism>
<dbReference type="Proteomes" id="UP000826656">
    <property type="component" value="Unassembled WGS sequence"/>
</dbReference>
<keyword evidence="6" id="KW-1185">Reference proteome</keyword>
<gene>
    <name evidence="5" type="ORF">KY290_020901</name>
</gene>
<dbReference type="Gene3D" id="1.20.5.4130">
    <property type="match status" value="1"/>
</dbReference>
<protein>
    <recommendedName>
        <fullName evidence="4">Disease resistance N-terminal domain-containing protein</fullName>
    </recommendedName>
</protein>
<accession>A0ABQ7V0Z1</accession>
<sequence length="96" mass="11288">MAAASFLFNIATSILRKLLSNALQEFYFIWGVKNELNKLNKTLLTIRYVLLDAEDQQSKNHELTNWLKELKDVLYDADDFLDEIQTHVQQSQRMKP</sequence>
<comment type="caution">
    <text evidence="5">The sequence shown here is derived from an EMBL/GenBank/DDBJ whole genome shotgun (WGS) entry which is preliminary data.</text>
</comment>
<evidence type="ECO:0000256" key="3">
    <source>
        <dbReference type="ARBA" id="ARBA00022821"/>
    </source>
</evidence>
<evidence type="ECO:0000259" key="4">
    <source>
        <dbReference type="Pfam" id="PF18052"/>
    </source>
</evidence>
<dbReference type="InterPro" id="IPR041118">
    <property type="entry name" value="Rx_N"/>
</dbReference>
<evidence type="ECO:0000313" key="6">
    <source>
        <dbReference type="Proteomes" id="UP000826656"/>
    </source>
</evidence>
<reference evidence="5 6" key="1">
    <citation type="journal article" date="2021" name="bioRxiv">
        <title>Chromosome-scale and haplotype-resolved genome assembly of a tetraploid potato cultivar.</title>
        <authorList>
            <person name="Sun H."/>
            <person name="Jiao W.-B."/>
            <person name="Krause K."/>
            <person name="Campoy J.A."/>
            <person name="Goel M."/>
            <person name="Folz-Donahue K."/>
            <person name="Kukat C."/>
            <person name="Huettel B."/>
            <person name="Schneeberger K."/>
        </authorList>
    </citation>
    <scope>NUCLEOTIDE SEQUENCE [LARGE SCALE GENOMIC DNA]</scope>
    <source>
        <strain evidence="5">SolTubOtavaFocal</strain>
        <tissue evidence="5">Leaves</tissue>
    </source>
</reference>
<keyword evidence="3" id="KW-0611">Plant defense</keyword>
<keyword evidence="2" id="KW-0547">Nucleotide-binding</keyword>
<name>A0ABQ7V0Z1_SOLTU</name>
<proteinExistence type="predicted"/>
<keyword evidence="1" id="KW-0677">Repeat</keyword>